<evidence type="ECO:0000256" key="2">
    <source>
        <dbReference type="ARBA" id="ARBA00022475"/>
    </source>
</evidence>
<evidence type="ECO:0000259" key="6">
    <source>
        <dbReference type="PROSITE" id="PS51379"/>
    </source>
</evidence>
<sequence length="784" mass="87188">MSCWKMGGIKGRLQHVVSTLLAVLGLLVCCVPAYAERLPEFLNKVQPSEIFPSADRYGKPEGKPMVARVYKGDEQLGVVFITTDVVNTRGYSSKPIDTMIALSNDGTIAGAKLVAHNEPIMLIGIPQSRVDKFISNYVGLNFLKTPPKPGVAPADIISGATVTLMVINDSMQRSIKAIAHQYKLGTADAAVSAAPAEASGVQQAAASQAQVQTRPRRAVNMDKQDIQSWQALLDQKAIAKLHMTVDDVNKLFAQNGKQGSAEHAEPGPGDDIFIDMYVALVSQPSIGKSLLGEDGWQNLQSRLQPGQQAIMVAGEGRYSWKGSGYVRGGIFDRIEIIQGETSFRFVDSQHERLIDLAAEGAPHFKEVSWFVIPEGVEFDAAEPWRIQLMIQRVLSVNDKAFVTTDLDYELPKGYYVDDPKAPPVEIAAPVETPAAQAASGVEPGAGIAEAAADDGVSNQLWKQIWEAKRGQIVVVGIALTILLLVFLFQDVIVRYEKWYDRFRLCFLTFTLFYIGWYAQAQLSVVNTLTLFSAILTDFHWEFFLMDPIVFILWLFTAATMLLWNRGTFCGWLCPFGALQELTNRIAKRFGVKQITVPHLLHTRLSAVKYVIFFGLLAISLYDLGVAEHFAEVEPFKTAIILKFVRDWWFVLFAVILLVAGLFIERFFCRYLCPLGAGIAIPARFRIFDWLRRYKMCGNPCQICTHECPVQAIAPEGDIHPNECIQCLHCQVMYHHQTRCPQVVATNKKKQKQAAAKADSKEQQEPEEQVVQFVKPSAKNIAVDN</sequence>
<feature type="transmembrane region" description="Helical" evidence="5">
    <location>
        <begin position="504"/>
        <end position="522"/>
    </location>
</feature>
<keyword evidence="3 5" id="KW-0472">Membrane</keyword>
<dbReference type="SUPFAM" id="SSF54862">
    <property type="entry name" value="4Fe-4S ferredoxins"/>
    <property type="match status" value="1"/>
</dbReference>
<dbReference type="Proteomes" id="UP001621964">
    <property type="component" value="Unassembled WGS sequence"/>
</dbReference>
<keyword evidence="2" id="KW-1003">Cell membrane</keyword>
<dbReference type="InterPro" id="IPR017896">
    <property type="entry name" value="4Fe4S_Fe-S-bd"/>
</dbReference>
<accession>A0ABW8Q5Q5</accession>
<feature type="transmembrane region" description="Helical" evidence="5">
    <location>
        <begin position="472"/>
        <end position="492"/>
    </location>
</feature>
<keyword evidence="5" id="KW-0812">Transmembrane</keyword>
<dbReference type="SMART" id="SM00900">
    <property type="entry name" value="FMN_bind"/>
    <property type="match status" value="1"/>
</dbReference>
<dbReference type="EMBL" id="JBJGEB010000012">
    <property type="protein sequence ID" value="MFK7642899.1"/>
    <property type="molecule type" value="Genomic_DNA"/>
</dbReference>
<gene>
    <name evidence="7" type="ORF">ACI43T_10440</name>
</gene>
<keyword evidence="8" id="KW-1185">Reference proteome</keyword>
<feature type="transmembrane region" description="Helical" evidence="5">
    <location>
        <begin position="606"/>
        <end position="626"/>
    </location>
</feature>
<comment type="subcellular location">
    <subcellularLocation>
        <location evidence="1">Cell membrane</location>
    </subcellularLocation>
</comment>
<evidence type="ECO:0000313" key="7">
    <source>
        <dbReference type="EMBL" id="MFK7642899.1"/>
    </source>
</evidence>
<evidence type="ECO:0000256" key="1">
    <source>
        <dbReference type="ARBA" id="ARBA00004236"/>
    </source>
</evidence>
<dbReference type="PROSITE" id="PS51379">
    <property type="entry name" value="4FE4S_FER_2"/>
    <property type="match status" value="1"/>
</dbReference>
<dbReference type="Pfam" id="PF12801">
    <property type="entry name" value="Fer4_5"/>
    <property type="match status" value="2"/>
</dbReference>
<feature type="domain" description="4Fe-4S ferredoxin-type" evidence="6">
    <location>
        <begin position="687"/>
        <end position="717"/>
    </location>
</feature>
<evidence type="ECO:0000313" key="8">
    <source>
        <dbReference type="Proteomes" id="UP001621964"/>
    </source>
</evidence>
<reference evidence="7 8" key="1">
    <citation type="submission" date="2024-11" db="EMBL/GenBank/DDBJ databases">
        <authorList>
            <person name="Mikucki A.G."/>
            <person name="Kahler C.M."/>
        </authorList>
    </citation>
    <scope>NUCLEOTIDE SEQUENCE [LARGE SCALE GENOMIC DNA]</scope>
    <source>
        <strain evidence="7 8">EXNM717</strain>
    </source>
</reference>
<dbReference type="PANTHER" id="PTHR30224">
    <property type="entry name" value="ELECTRON TRANSPORT PROTEIN"/>
    <property type="match status" value="1"/>
</dbReference>
<evidence type="ECO:0000256" key="5">
    <source>
        <dbReference type="SAM" id="Phobius"/>
    </source>
</evidence>
<dbReference type="Pfam" id="PF04205">
    <property type="entry name" value="FMN_bind"/>
    <property type="match status" value="1"/>
</dbReference>
<proteinExistence type="predicted"/>
<name>A0ABW8Q5Q5_9NEIS</name>
<dbReference type="PIRSF" id="PIRSF036354">
    <property type="entry name" value="NosR"/>
    <property type="match status" value="1"/>
</dbReference>
<dbReference type="InterPro" id="IPR007329">
    <property type="entry name" value="FMN-bd"/>
</dbReference>
<keyword evidence="5" id="KW-1133">Transmembrane helix</keyword>
<dbReference type="PANTHER" id="PTHR30224:SF4">
    <property type="entry name" value="ELECTRON TRANSPORT PROTEIN YCCM-RELATED"/>
    <property type="match status" value="1"/>
</dbReference>
<evidence type="ECO:0000256" key="4">
    <source>
        <dbReference type="SAM" id="MobiDB-lite"/>
    </source>
</evidence>
<feature type="transmembrane region" description="Helical" evidence="5">
    <location>
        <begin position="646"/>
        <end position="663"/>
    </location>
</feature>
<protein>
    <submittedName>
        <fullName evidence="7">4Fe-4S binding protein</fullName>
    </submittedName>
</protein>
<feature type="region of interest" description="Disordered" evidence="4">
    <location>
        <begin position="750"/>
        <end position="770"/>
    </location>
</feature>
<comment type="caution">
    <text evidence="7">The sequence shown here is derived from an EMBL/GenBank/DDBJ whole genome shotgun (WGS) entry which is preliminary data.</text>
</comment>
<dbReference type="RefSeq" id="WP_377080287.1">
    <property type="nucleotide sequence ID" value="NZ_JBJGEB010000012.1"/>
</dbReference>
<evidence type="ECO:0000256" key="3">
    <source>
        <dbReference type="ARBA" id="ARBA00023136"/>
    </source>
</evidence>
<dbReference type="InterPro" id="IPR052378">
    <property type="entry name" value="NosR_regulator"/>
</dbReference>
<feature type="transmembrane region" description="Helical" evidence="5">
    <location>
        <begin position="542"/>
        <end position="563"/>
    </location>
</feature>
<organism evidence="7 8">
    <name type="scientific">Neisseria oralis</name>
    <dbReference type="NCBI Taxonomy" id="1107316"/>
    <lineage>
        <taxon>Bacteria</taxon>
        <taxon>Pseudomonadati</taxon>
        <taxon>Pseudomonadota</taxon>
        <taxon>Betaproteobacteria</taxon>
        <taxon>Neisseriales</taxon>
        <taxon>Neisseriaceae</taxon>
        <taxon>Neisseria</taxon>
    </lineage>
</organism>
<dbReference type="InterPro" id="IPR011399">
    <property type="entry name" value="NosR"/>
</dbReference>